<feature type="region of interest" description="Disordered" evidence="1">
    <location>
        <begin position="1"/>
        <end position="89"/>
    </location>
</feature>
<dbReference type="AlphaFoldDB" id="A0AAW0EZQ1"/>
<dbReference type="GO" id="GO:0007062">
    <property type="term" value="P:sister chromatid cohesion"/>
    <property type="evidence" value="ECO:0007669"/>
    <property type="project" value="UniProtKB-ARBA"/>
</dbReference>
<dbReference type="Pfam" id="PF08514">
    <property type="entry name" value="STAG"/>
    <property type="match status" value="1"/>
</dbReference>
<dbReference type="InterPro" id="IPR013721">
    <property type="entry name" value="STAG"/>
</dbReference>
<name>A0AAW0EZQ1_9TRYP</name>
<dbReference type="SUPFAM" id="SSF48371">
    <property type="entry name" value="ARM repeat"/>
    <property type="match status" value="1"/>
</dbReference>
<dbReference type="Pfam" id="PF21581">
    <property type="entry name" value="SCD"/>
    <property type="match status" value="1"/>
</dbReference>
<dbReference type="Gene3D" id="1.25.10.10">
    <property type="entry name" value="Leucine-rich Repeat Variant"/>
    <property type="match status" value="1"/>
</dbReference>
<proteinExistence type="predicted"/>
<reference evidence="3 4" key="1">
    <citation type="journal article" date="2021" name="MBio">
        <title>A New Model Trypanosomatid, Novymonas esmeraldas: Genomic Perception of Its 'Candidatus Pandoraea novymonadis' Endosymbiont.</title>
        <authorList>
            <person name="Zakharova A."/>
            <person name="Saura A."/>
            <person name="Butenko A."/>
            <person name="Podesvova L."/>
            <person name="Warmusova S."/>
            <person name="Kostygov A.Y."/>
            <person name="Nenarokova A."/>
            <person name="Lukes J."/>
            <person name="Opperdoes F.R."/>
            <person name="Yurchenko V."/>
        </authorList>
    </citation>
    <scope>NUCLEOTIDE SEQUENCE [LARGE SCALE GENOMIC DNA]</scope>
    <source>
        <strain evidence="3 4">E262AT.01</strain>
    </source>
</reference>
<dbReference type="InterPro" id="IPR020839">
    <property type="entry name" value="SCD"/>
</dbReference>
<evidence type="ECO:0000313" key="4">
    <source>
        <dbReference type="Proteomes" id="UP001430356"/>
    </source>
</evidence>
<dbReference type="Proteomes" id="UP001430356">
    <property type="component" value="Unassembled WGS sequence"/>
</dbReference>
<dbReference type="InterPro" id="IPR039662">
    <property type="entry name" value="Cohesin_Scc3/SA"/>
</dbReference>
<dbReference type="GO" id="GO:0000785">
    <property type="term" value="C:chromatin"/>
    <property type="evidence" value="ECO:0007669"/>
    <property type="project" value="TreeGrafter"/>
</dbReference>
<dbReference type="EMBL" id="JAECZO010000002">
    <property type="protein sequence ID" value="KAK7199870.1"/>
    <property type="molecule type" value="Genomic_DNA"/>
</dbReference>
<dbReference type="Pfam" id="PF24571">
    <property type="entry name" value="HEAT_SCC3-SA"/>
    <property type="match status" value="1"/>
</dbReference>
<feature type="compositionally biased region" description="Polar residues" evidence="1">
    <location>
        <begin position="9"/>
        <end position="19"/>
    </location>
</feature>
<keyword evidence="4" id="KW-1185">Reference proteome</keyword>
<feature type="compositionally biased region" description="Polar residues" evidence="1">
    <location>
        <begin position="78"/>
        <end position="89"/>
    </location>
</feature>
<dbReference type="InterPro" id="IPR056396">
    <property type="entry name" value="HEAT_SCC3-SA"/>
</dbReference>
<gene>
    <name evidence="3" type="ORF">NESM_000034900</name>
</gene>
<evidence type="ECO:0000259" key="2">
    <source>
        <dbReference type="PROSITE" id="PS51425"/>
    </source>
</evidence>
<sequence length="1231" mass="132022">MPPKRSARSRGTASSQASPSGEGGSEANVEAYDVASLPMDDAAAATPKQRGPHPPQKALRKERRQSGGGAGAAAAGSTDETGASPQPTLGETEAASLAEVALQSLVDGTGTAVSVADAVLSVYRGGEKERAVCAILNVMAKASGVAEVELDGNALADGVEVRPLLEELYARVPEDSEAYLLVNKDAKYRRFRRAFPEWCAALVRDAFACDVLLDEPFLPALAQWVMAMSESKSRSFRHTATAALLAFVHALSSVAADLQGQLALLRTKKDIAALQRKRDDVAEWRDHVFSQAIHQRLRDVAPDIRAAAFQALRRWILEFPEEFMTNKYLRYLGMPLHDKRPELRAEALDTILQALARVPDAYSRLHLFLQYFTNRLVELSNDVDVRCTELAIRVVALMVRSDSDVPEGSELLNNEQVDQVLLTLFDERPTIRAAAGVLLKVFIHCRTAAEESEAAQVCVGTELLCSFAATLRSQYREAMPERYLIDALWTPERPPLLLTEFQPILAASQSDKPLDAVVGLHLIEALLLRLQGRLTLGPLPKDDRRSGTATAGKKVPPAAKAEAEALLHRLSEDAAPALCSILEVHSGSEDVLHATAGVCAALDLSTFTSQRHHTTLSALLIELRKATLRSSCTTLEGRESLAKAWHHLAFTEHPLRNEAQAHLQELLKNVVAQLTRTAAPPPARGSHGTAVADTSSTLHTWARMNLASALVPVTAHWPTIEAALSAALAAQPAAADPSLVTLVVGTAVQCLLWEVGSSSDETRPALSLSELKARVRELAAAVLQFEVESAEAALLATPANTGGGETSGAVPLAEVLVYLCDILALPYCDMAQTQQETLLRVLRGLYERISEELRGALDYLKLHVQERRALQQQQQQSSSSPFAASGASAGLAELVAARRLCSRVEALQLRLVTSVARLFLFKRLDVLLAPAFLSLWTQTPSKTVADAFKSLFHSLRDRAGDDGFTLERDVLLAAYHHCAEVGATPASVEALYQTGLKLSSLHFGGTDRWYSCCPAMVRCGADFATSTDPLLLQAIAPYAAKLRPADALHVLREQLSQRSLFAEATNPYVRGFVTALRRAAKLEDPAVALASASGLKRQRALAGAAQGQEEEEEGMLRAITQGLAAGDALAAAGAASAPLRGVGRGQRISVASRVVTADGWHVRAAEGSRGATQDDDVVEVSVSQGDGAASAAGTRAHRGVVNLPTTQETALSSLADALDSDEVFVATEEFE</sequence>
<dbReference type="PROSITE" id="PS51425">
    <property type="entry name" value="SCD"/>
    <property type="match status" value="1"/>
</dbReference>
<protein>
    <submittedName>
        <fullName evidence="3">STAG domain containing protein</fullName>
    </submittedName>
</protein>
<dbReference type="PANTHER" id="PTHR11199:SF0">
    <property type="entry name" value="LD34181P-RELATED"/>
    <property type="match status" value="1"/>
</dbReference>
<evidence type="ECO:0000256" key="1">
    <source>
        <dbReference type="SAM" id="MobiDB-lite"/>
    </source>
</evidence>
<dbReference type="GO" id="GO:0003682">
    <property type="term" value="F:chromatin binding"/>
    <property type="evidence" value="ECO:0007669"/>
    <property type="project" value="TreeGrafter"/>
</dbReference>
<dbReference type="PANTHER" id="PTHR11199">
    <property type="entry name" value="STROMAL ANTIGEN"/>
    <property type="match status" value="1"/>
</dbReference>
<dbReference type="InterPro" id="IPR016024">
    <property type="entry name" value="ARM-type_fold"/>
</dbReference>
<dbReference type="InterPro" id="IPR011989">
    <property type="entry name" value="ARM-like"/>
</dbReference>
<dbReference type="GO" id="GO:0005634">
    <property type="term" value="C:nucleus"/>
    <property type="evidence" value="ECO:0007669"/>
    <property type="project" value="TreeGrafter"/>
</dbReference>
<organism evidence="3 4">
    <name type="scientific">Novymonas esmeraldas</name>
    <dbReference type="NCBI Taxonomy" id="1808958"/>
    <lineage>
        <taxon>Eukaryota</taxon>
        <taxon>Discoba</taxon>
        <taxon>Euglenozoa</taxon>
        <taxon>Kinetoplastea</taxon>
        <taxon>Metakinetoplastina</taxon>
        <taxon>Trypanosomatida</taxon>
        <taxon>Trypanosomatidae</taxon>
        <taxon>Novymonas</taxon>
    </lineage>
</organism>
<dbReference type="GO" id="GO:0008278">
    <property type="term" value="C:cohesin complex"/>
    <property type="evidence" value="ECO:0007669"/>
    <property type="project" value="TreeGrafter"/>
</dbReference>
<evidence type="ECO:0000313" key="3">
    <source>
        <dbReference type="EMBL" id="KAK7199870.1"/>
    </source>
</evidence>
<accession>A0AAW0EZQ1</accession>
<feature type="domain" description="SCD" evidence="2">
    <location>
        <begin position="293"/>
        <end position="379"/>
    </location>
</feature>
<comment type="caution">
    <text evidence="3">The sequence shown here is derived from an EMBL/GenBank/DDBJ whole genome shotgun (WGS) entry which is preliminary data.</text>
</comment>